<dbReference type="GO" id="GO:0006427">
    <property type="term" value="P:histidyl-tRNA aminoacylation"/>
    <property type="evidence" value="ECO:0007669"/>
    <property type="project" value="TreeGrafter"/>
</dbReference>
<dbReference type="EMBL" id="JARGDH010000006">
    <property type="protein sequence ID" value="KAL0265549.1"/>
    <property type="molecule type" value="Genomic_DNA"/>
</dbReference>
<dbReference type="InterPro" id="IPR036621">
    <property type="entry name" value="Anticodon-bd_dom_sf"/>
</dbReference>
<dbReference type="InterPro" id="IPR045864">
    <property type="entry name" value="aa-tRNA-synth_II/BPL/LPL"/>
</dbReference>
<dbReference type="Gene3D" id="3.40.50.800">
    <property type="entry name" value="Anticodon-binding domain"/>
    <property type="match status" value="1"/>
</dbReference>
<evidence type="ECO:0000259" key="6">
    <source>
        <dbReference type="PROSITE" id="PS50862"/>
    </source>
</evidence>
<feature type="binding site" evidence="5">
    <location>
        <position position="104"/>
    </location>
    <ligand>
        <name>L-histidine</name>
        <dbReference type="ChEBI" id="CHEBI:57595"/>
    </ligand>
</feature>
<comment type="similarity">
    <text evidence="1">Belongs to the class-II aminoacyl-tRNA synthetase family.</text>
</comment>
<comment type="caution">
    <text evidence="7">The sequence shown here is derived from an EMBL/GenBank/DDBJ whole genome shotgun (WGS) entry which is preliminary data.</text>
</comment>
<comment type="catalytic activity">
    <reaction evidence="4">
        <text>tRNA(His) + L-histidine + ATP = L-histidyl-tRNA(His) + AMP + diphosphate + H(+)</text>
        <dbReference type="Rhea" id="RHEA:17313"/>
        <dbReference type="Rhea" id="RHEA-COMP:9665"/>
        <dbReference type="Rhea" id="RHEA-COMP:9689"/>
        <dbReference type="ChEBI" id="CHEBI:15378"/>
        <dbReference type="ChEBI" id="CHEBI:30616"/>
        <dbReference type="ChEBI" id="CHEBI:33019"/>
        <dbReference type="ChEBI" id="CHEBI:57595"/>
        <dbReference type="ChEBI" id="CHEBI:78442"/>
        <dbReference type="ChEBI" id="CHEBI:78527"/>
        <dbReference type="ChEBI" id="CHEBI:456215"/>
        <dbReference type="EC" id="6.1.1.21"/>
    </reaction>
</comment>
<evidence type="ECO:0000256" key="2">
    <source>
        <dbReference type="ARBA" id="ARBA00012815"/>
    </source>
</evidence>
<evidence type="ECO:0000313" key="7">
    <source>
        <dbReference type="EMBL" id="KAL0265549.1"/>
    </source>
</evidence>
<dbReference type="SUPFAM" id="SSF52954">
    <property type="entry name" value="Class II aaRS ABD-related"/>
    <property type="match status" value="1"/>
</dbReference>
<proteinExistence type="inferred from homology"/>
<dbReference type="AlphaFoldDB" id="A0AAW2H718"/>
<dbReference type="InterPro" id="IPR004516">
    <property type="entry name" value="HisRS/HisZ"/>
</dbReference>
<dbReference type="EC" id="6.1.1.21" evidence="2"/>
<feature type="domain" description="Aminoacyl-transfer RNA synthetases class-II family profile" evidence="6">
    <location>
        <begin position="19"/>
        <end position="334"/>
    </location>
</feature>
<feature type="binding site" evidence="5">
    <location>
        <position position="120"/>
    </location>
    <ligand>
        <name>L-histidine</name>
        <dbReference type="ChEBI" id="CHEBI:57595"/>
    </ligand>
</feature>
<name>A0AAW2H718_9NEOP</name>
<evidence type="ECO:0000256" key="3">
    <source>
        <dbReference type="ARBA" id="ARBA00022741"/>
    </source>
</evidence>
<reference evidence="7" key="1">
    <citation type="journal article" date="2024" name="Gigascience">
        <title>Chromosome-level genome of the poultry shaft louse Menopon gallinae provides insight into the host-switching and adaptive evolution of parasitic lice.</title>
        <authorList>
            <person name="Xu Y."/>
            <person name="Ma L."/>
            <person name="Liu S."/>
            <person name="Liang Y."/>
            <person name="Liu Q."/>
            <person name="He Z."/>
            <person name="Tian L."/>
            <person name="Duan Y."/>
            <person name="Cai W."/>
            <person name="Li H."/>
            <person name="Song F."/>
        </authorList>
    </citation>
    <scope>NUCLEOTIDE SEQUENCE</scope>
    <source>
        <strain evidence="7">Cailab_2023a</strain>
    </source>
</reference>
<keyword evidence="3" id="KW-0547">Nucleotide-binding</keyword>
<dbReference type="PROSITE" id="PS50862">
    <property type="entry name" value="AA_TRNA_LIGASE_II"/>
    <property type="match status" value="1"/>
</dbReference>
<sequence>MDLRTPKGTHDYGPRECYLLNRLLRAVTEVFETHGAACIDTPTFELRDLLCNKYGEDSKLIFDLADQGGDICSLRYDLTVSFARFLAKHRVQRLKRFQIGKVFRRDQPSVSKGRLREFVQCDLDIAGEYMSMVADAEAICIMAACLDRVGHRYQIRVSSRMVLNALMECSGVGRDSFATVCSSIDKMDRLPWADVAGELRAKGLSDGQVEVLARHVRVSGGSEVLEALKGGELYLCSDGKRGIDDLCLLFRYLGIYGVGDRVVVDLSLARGLDYYTGVIFEAALVDFGDVGSVAGGGRYDNLVSSVLGKQGGWSVPCVGFSLGITRILSVLLREGEERATKTEVFVGSSGALLLEERMGVLSRLWREGIAAETFCTRKYNFSSLVEHARKMQIPFFLLVGERELAENRLRLMYGEGRAQQMHGDLDTIISFIKSCSAGRQAPAGH</sequence>
<evidence type="ECO:0000256" key="1">
    <source>
        <dbReference type="ARBA" id="ARBA00008226"/>
    </source>
</evidence>
<dbReference type="PANTHER" id="PTHR11476:SF7">
    <property type="entry name" value="HISTIDINE--TRNA LIGASE"/>
    <property type="match status" value="1"/>
</dbReference>
<evidence type="ECO:0000256" key="5">
    <source>
        <dbReference type="PIRSR" id="PIRSR001549-1"/>
    </source>
</evidence>
<dbReference type="SUPFAM" id="SSF55681">
    <property type="entry name" value="Class II aaRS and biotin synthetases"/>
    <property type="match status" value="1"/>
</dbReference>
<feature type="binding site" evidence="5">
    <location>
        <begin position="77"/>
        <end position="79"/>
    </location>
    <ligand>
        <name>L-histidine</name>
        <dbReference type="ChEBI" id="CHEBI:57595"/>
    </ligand>
</feature>
<dbReference type="GO" id="GO:0032543">
    <property type="term" value="P:mitochondrial translation"/>
    <property type="evidence" value="ECO:0007669"/>
    <property type="project" value="TreeGrafter"/>
</dbReference>
<accession>A0AAW2H718</accession>
<dbReference type="PANTHER" id="PTHR11476">
    <property type="entry name" value="HISTIDYL-TRNA SYNTHETASE"/>
    <property type="match status" value="1"/>
</dbReference>
<dbReference type="InterPro" id="IPR006195">
    <property type="entry name" value="aa-tRNA-synth_II"/>
</dbReference>
<dbReference type="GO" id="GO:0000166">
    <property type="term" value="F:nucleotide binding"/>
    <property type="evidence" value="ECO:0007669"/>
    <property type="project" value="UniProtKB-KW"/>
</dbReference>
<dbReference type="Gene3D" id="3.30.930.10">
    <property type="entry name" value="Bira Bifunctional Protein, Domain 2"/>
    <property type="match status" value="1"/>
</dbReference>
<dbReference type="CDD" id="cd00773">
    <property type="entry name" value="HisRS-like_core"/>
    <property type="match status" value="1"/>
</dbReference>
<dbReference type="GO" id="GO:0005829">
    <property type="term" value="C:cytosol"/>
    <property type="evidence" value="ECO:0007669"/>
    <property type="project" value="TreeGrafter"/>
</dbReference>
<organism evidence="7">
    <name type="scientific">Menopon gallinae</name>
    <name type="common">poultry shaft louse</name>
    <dbReference type="NCBI Taxonomy" id="328185"/>
    <lineage>
        <taxon>Eukaryota</taxon>
        <taxon>Metazoa</taxon>
        <taxon>Ecdysozoa</taxon>
        <taxon>Arthropoda</taxon>
        <taxon>Hexapoda</taxon>
        <taxon>Insecta</taxon>
        <taxon>Pterygota</taxon>
        <taxon>Neoptera</taxon>
        <taxon>Paraneoptera</taxon>
        <taxon>Psocodea</taxon>
        <taxon>Troctomorpha</taxon>
        <taxon>Phthiraptera</taxon>
        <taxon>Amblycera</taxon>
        <taxon>Menoponidae</taxon>
        <taxon>Menopon</taxon>
    </lineage>
</organism>
<protein>
    <recommendedName>
        <fullName evidence="2">histidine--tRNA ligase</fullName>
        <ecNumber evidence="2">6.1.1.21</ecNumber>
    </recommendedName>
</protein>
<feature type="binding site" evidence="5">
    <location>
        <begin position="274"/>
        <end position="275"/>
    </location>
    <ligand>
        <name>L-histidine</name>
        <dbReference type="ChEBI" id="CHEBI:57595"/>
    </ligand>
</feature>
<gene>
    <name evidence="7" type="ORF">PYX00_011261</name>
</gene>
<dbReference type="InterPro" id="IPR004154">
    <property type="entry name" value="Anticodon-bd"/>
</dbReference>
<dbReference type="GO" id="GO:0004821">
    <property type="term" value="F:histidine-tRNA ligase activity"/>
    <property type="evidence" value="ECO:0007669"/>
    <property type="project" value="UniProtKB-EC"/>
</dbReference>
<feature type="binding site" evidence="5">
    <location>
        <position position="124"/>
    </location>
    <ligand>
        <name>L-histidine</name>
        <dbReference type="ChEBI" id="CHEBI:57595"/>
    </ligand>
</feature>
<feature type="binding site" evidence="5">
    <location>
        <position position="270"/>
    </location>
    <ligand>
        <name>L-histidine</name>
        <dbReference type="ChEBI" id="CHEBI:57595"/>
    </ligand>
</feature>
<evidence type="ECO:0000256" key="4">
    <source>
        <dbReference type="ARBA" id="ARBA00047639"/>
    </source>
</evidence>
<dbReference type="PIRSF" id="PIRSF001549">
    <property type="entry name" value="His-tRNA_synth"/>
    <property type="match status" value="1"/>
</dbReference>
<dbReference type="Pfam" id="PF03129">
    <property type="entry name" value="HGTP_anticodon"/>
    <property type="match status" value="1"/>
</dbReference>
<dbReference type="GO" id="GO:0003723">
    <property type="term" value="F:RNA binding"/>
    <property type="evidence" value="ECO:0007669"/>
    <property type="project" value="TreeGrafter"/>
</dbReference>
<dbReference type="Pfam" id="PF13393">
    <property type="entry name" value="tRNA-synt_His"/>
    <property type="match status" value="1"/>
</dbReference>
<dbReference type="GO" id="GO:0005739">
    <property type="term" value="C:mitochondrion"/>
    <property type="evidence" value="ECO:0007669"/>
    <property type="project" value="TreeGrafter"/>
</dbReference>
<dbReference type="InterPro" id="IPR041715">
    <property type="entry name" value="HisRS-like_core"/>
</dbReference>